<evidence type="ECO:0000313" key="3">
    <source>
        <dbReference type="Proteomes" id="UP000636709"/>
    </source>
</evidence>
<organism evidence="2 3">
    <name type="scientific">Digitaria exilis</name>
    <dbReference type="NCBI Taxonomy" id="1010633"/>
    <lineage>
        <taxon>Eukaryota</taxon>
        <taxon>Viridiplantae</taxon>
        <taxon>Streptophyta</taxon>
        <taxon>Embryophyta</taxon>
        <taxon>Tracheophyta</taxon>
        <taxon>Spermatophyta</taxon>
        <taxon>Magnoliopsida</taxon>
        <taxon>Liliopsida</taxon>
        <taxon>Poales</taxon>
        <taxon>Poaceae</taxon>
        <taxon>PACMAD clade</taxon>
        <taxon>Panicoideae</taxon>
        <taxon>Panicodae</taxon>
        <taxon>Paniceae</taxon>
        <taxon>Anthephorinae</taxon>
        <taxon>Digitaria</taxon>
    </lineage>
</organism>
<comment type="caution">
    <text evidence="2">The sequence shown here is derived from an EMBL/GenBank/DDBJ whole genome shotgun (WGS) entry which is preliminary data.</text>
</comment>
<feature type="compositionally biased region" description="Basic and acidic residues" evidence="1">
    <location>
        <begin position="128"/>
        <end position="148"/>
    </location>
</feature>
<dbReference type="EMBL" id="JACEFO010001924">
    <property type="protein sequence ID" value="KAF8693710.1"/>
    <property type="molecule type" value="Genomic_DNA"/>
</dbReference>
<sequence length="284" mass="32135">MTRFLRTPEISAGAGSCDPALQTPGAVLLDENMPIHRGEIASSQDQFMSRNCHKTDKQLVSSACSGKRNDAPRAKPLKPLEKKPGLQERKALQDVSNFANGTALKDRSMKGKSQQRKALQNVTNTTQSKDRPSLKEQRSTLKERSGLGKHDVIKNPLDILTDEEIKKCHEWAKDGVEGAHFHDYQKSDRDLQDKRKNKFFKCNSMHLFMIQEVDKFFEEEKGLELEPEILPNISWGISHSGDKAKVVAEDPFTDDELDQYPFLDNNPAMFELRDEPAIPQLGVY</sequence>
<proteinExistence type="predicted"/>
<gene>
    <name evidence="2" type="ORF">HU200_039127</name>
</gene>
<accession>A0A835BBA6</accession>
<feature type="region of interest" description="Disordered" evidence="1">
    <location>
        <begin position="62"/>
        <end position="148"/>
    </location>
</feature>
<protein>
    <submittedName>
        <fullName evidence="2">Uncharacterized protein</fullName>
    </submittedName>
</protein>
<dbReference type="OrthoDB" id="1905229at2759"/>
<keyword evidence="3" id="KW-1185">Reference proteome</keyword>
<feature type="compositionally biased region" description="Basic and acidic residues" evidence="1">
    <location>
        <begin position="67"/>
        <end position="92"/>
    </location>
</feature>
<evidence type="ECO:0000313" key="2">
    <source>
        <dbReference type="EMBL" id="KAF8693710.1"/>
    </source>
</evidence>
<reference evidence="2" key="1">
    <citation type="submission" date="2020-07" db="EMBL/GenBank/DDBJ databases">
        <title>Genome sequence and genetic diversity analysis of an under-domesticated orphan crop, white fonio (Digitaria exilis).</title>
        <authorList>
            <person name="Bennetzen J.L."/>
            <person name="Chen S."/>
            <person name="Ma X."/>
            <person name="Wang X."/>
            <person name="Yssel A.E.J."/>
            <person name="Chaluvadi S.R."/>
            <person name="Johnson M."/>
            <person name="Gangashetty P."/>
            <person name="Hamidou F."/>
            <person name="Sanogo M.D."/>
            <person name="Zwaenepoel A."/>
            <person name="Wallace J."/>
            <person name="Van De Peer Y."/>
            <person name="Van Deynze A."/>
        </authorList>
    </citation>
    <scope>NUCLEOTIDE SEQUENCE</scope>
    <source>
        <tissue evidence="2">Leaves</tissue>
    </source>
</reference>
<feature type="compositionally biased region" description="Polar residues" evidence="1">
    <location>
        <begin position="116"/>
        <end position="127"/>
    </location>
</feature>
<name>A0A835BBA6_9POAL</name>
<dbReference type="AlphaFoldDB" id="A0A835BBA6"/>
<dbReference type="Proteomes" id="UP000636709">
    <property type="component" value="Unassembled WGS sequence"/>
</dbReference>
<evidence type="ECO:0000256" key="1">
    <source>
        <dbReference type="SAM" id="MobiDB-lite"/>
    </source>
</evidence>